<dbReference type="EMBL" id="BMXN01000003">
    <property type="protein sequence ID" value="GGW21153.1"/>
    <property type="molecule type" value="Genomic_DNA"/>
</dbReference>
<dbReference type="SUPFAM" id="SSF53850">
    <property type="entry name" value="Periplasmic binding protein-like II"/>
    <property type="match status" value="1"/>
</dbReference>
<organism evidence="2 3">
    <name type="scientific">Vreelandella hamiltonii</name>
    <dbReference type="NCBI Taxonomy" id="502829"/>
    <lineage>
        <taxon>Bacteria</taxon>
        <taxon>Pseudomonadati</taxon>
        <taxon>Pseudomonadota</taxon>
        <taxon>Gammaproteobacteria</taxon>
        <taxon>Oceanospirillales</taxon>
        <taxon>Halomonadaceae</taxon>
        <taxon>Vreelandella</taxon>
    </lineage>
</organism>
<keyword evidence="3" id="KW-1185">Reference proteome</keyword>
<keyword evidence="1" id="KW-0732">Signal</keyword>
<proteinExistence type="predicted"/>
<dbReference type="RefSeq" id="WP_039177248.1">
    <property type="nucleotide sequence ID" value="NZ_BMXN01000003.1"/>
</dbReference>
<gene>
    <name evidence="2" type="ORF">GCM10007157_07040</name>
</gene>
<feature type="chain" id="PRO_5034243356" description="Phosphate ABC transporter substrate-binding protein" evidence="1">
    <location>
        <begin position="24"/>
        <end position="141"/>
    </location>
</feature>
<reference evidence="3" key="1">
    <citation type="journal article" date="2019" name="Int. J. Syst. Evol. Microbiol.">
        <title>The Global Catalogue of Microorganisms (GCM) 10K type strain sequencing project: providing services to taxonomists for standard genome sequencing and annotation.</title>
        <authorList>
            <consortium name="The Broad Institute Genomics Platform"/>
            <consortium name="The Broad Institute Genome Sequencing Center for Infectious Disease"/>
            <person name="Wu L."/>
            <person name="Ma J."/>
        </authorList>
    </citation>
    <scope>NUCLEOTIDE SEQUENCE [LARGE SCALE GENOMIC DNA]</scope>
    <source>
        <strain evidence="3">KCTC 22154</strain>
    </source>
</reference>
<name>A0A8H9LWC4_9GAMM</name>
<protein>
    <recommendedName>
        <fullName evidence="4">Phosphate ABC transporter substrate-binding protein</fullName>
    </recommendedName>
</protein>
<evidence type="ECO:0008006" key="4">
    <source>
        <dbReference type="Google" id="ProtNLM"/>
    </source>
</evidence>
<dbReference type="Proteomes" id="UP000623776">
    <property type="component" value="Unassembled WGS sequence"/>
</dbReference>
<dbReference type="Gene3D" id="3.40.190.10">
    <property type="entry name" value="Periplasmic binding protein-like II"/>
    <property type="match status" value="1"/>
</dbReference>
<comment type="caution">
    <text evidence="2">The sequence shown here is derived from an EMBL/GenBank/DDBJ whole genome shotgun (WGS) entry which is preliminary data.</text>
</comment>
<evidence type="ECO:0000313" key="3">
    <source>
        <dbReference type="Proteomes" id="UP000623776"/>
    </source>
</evidence>
<dbReference type="AlphaFoldDB" id="A0A8H9LWC4"/>
<evidence type="ECO:0000256" key="1">
    <source>
        <dbReference type="SAM" id="SignalP"/>
    </source>
</evidence>
<accession>A0A8H9LWC4</accession>
<evidence type="ECO:0000313" key="2">
    <source>
        <dbReference type="EMBL" id="GGW21153.1"/>
    </source>
</evidence>
<sequence length="141" mass="16218">MTKRLTRVCYLVMLCVLPCTVMADLLVVVAAEATLDRIQRQELKDLYLESRSPLRGQAHMVPIDQSERTPEHSEFYRRYIEKTPAQLRAHWARLIFTGRGQPPLTLPDSQAVVDRLIGDPRALGYIDARFLDERLKVVTVE</sequence>
<feature type="signal peptide" evidence="1">
    <location>
        <begin position="1"/>
        <end position="23"/>
    </location>
</feature>